<keyword evidence="2" id="KW-0812">Transmembrane</keyword>
<feature type="transmembrane region" description="Helical" evidence="2">
    <location>
        <begin position="68"/>
        <end position="86"/>
    </location>
</feature>
<dbReference type="OrthoDB" id="3349377at2759"/>
<keyword evidence="2" id="KW-0472">Membrane</keyword>
<proteinExistence type="predicted"/>
<feature type="transmembrane region" description="Helical" evidence="2">
    <location>
        <begin position="30"/>
        <end position="48"/>
    </location>
</feature>
<dbReference type="AlphaFoldDB" id="A0A4S4M1E7"/>
<dbReference type="EMBL" id="SGPL01000062">
    <property type="protein sequence ID" value="THH18844.1"/>
    <property type="molecule type" value="Genomic_DNA"/>
</dbReference>
<feature type="domain" description="DUF6533" evidence="3">
    <location>
        <begin position="30"/>
        <end position="72"/>
    </location>
</feature>
<dbReference type="InterPro" id="IPR045340">
    <property type="entry name" value="DUF6533"/>
</dbReference>
<dbReference type="Pfam" id="PF20151">
    <property type="entry name" value="DUF6533"/>
    <property type="match status" value="1"/>
</dbReference>
<evidence type="ECO:0000313" key="4">
    <source>
        <dbReference type="EMBL" id="THH18844.1"/>
    </source>
</evidence>
<accession>A0A4S4M1E7</accession>
<feature type="transmembrane region" description="Helical" evidence="2">
    <location>
        <begin position="140"/>
        <end position="166"/>
    </location>
</feature>
<evidence type="ECO:0000259" key="3">
    <source>
        <dbReference type="Pfam" id="PF20151"/>
    </source>
</evidence>
<evidence type="ECO:0000313" key="5">
    <source>
        <dbReference type="Proteomes" id="UP000310158"/>
    </source>
</evidence>
<feature type="region of interest" description="Disordered" evidence="1">
    <location>
        <begin position="335"/>
        <end position="364"/>
    </location>
</feature>
<dbReference type="Proteomes" id="UP000310158">
    <property type="component" value="Unassembled WGS sequence"/>
</dbReference>
<feature type="transmembrane region" description="Helical" evidence="2">
    <location>
        <begin position="239"/>
        <end position="259"/>
    </location>
</feature>
<gene>
    <name evidence="4" type="ORF">EW146_g2207</name>
</gene>
<evidence type="ECO:0000256" key="1">
    <source>
        <dbReference type="SAM" id="MobiDB-lite"/>
    </source>
</evidence>
<name>A0A4S4M1E7_9AGAM</name>
<keyword evidence="2" id="KW-1133">Transmembrane helix</keyword>
<protein>
    <recommendedName>
        <fullName evidence="3">DUF6533 domain-containing protein</fullName>
    </recommendedName>
</protein>
<feature type="transmembrane region" description="Helical" evidence="2">
    <location>
        <begin position="186"/>
        <end position="208"/>
    </location>
</feature>
<evidence type="ECO:0000256" key="2">
    <source>
        <dbReference type="SAM" id="Phobius"/>
    </source>
</evidence>
<organism evidence="4 5">
    <name type="scientific">Bondarzewia mesenterica</name>
    <dbReference type="NCBI Taxonomy" id="1095465"/>
    <lineage>
        <taxon>Eukaryota</taxon>
        <taxon>Fungi</taxon>
        <taxon>Dikarya</taxon>
        <taxon>Basidiomycota</taxon>
        <taxon>Agaricomycotina</taxon>
        <taxon>Agaricomycetes</taxon>
        <taxon>Russulales</taxon>
        <taxon>Bondarzewiaceae</taxon>
        <taxon>Bondarzewia</taxon>
    </lineage>
</organism>
<sequence length="364" mass="41020">MANATTPADIPVAVLKEIIAEVRNTQASRYNMLALSVLYVYDTIITLGQEIELIWMKPMSLLKVLYLLNRYLNLFSSIFNSSVYLYRGTNMKNSMSDHVSRLLAIKSDIFIRCWLDEVSEWNGIVILIIRVWGIYERSRWILIVSAVFGTAAHASSAVIMGISLNYSPIISQPAPGFVVCSITTPSYFAAYWIPVLAFDSTLFALMLWKGWQNLRKDKITMVSGTSGRQLANLLVRDSIMYYLFINAVYAMDAAMWYWADVRCSFQSDTELLMNVDTQPTLIEAAAVYGLYLPSVMAGKLLLNIRDELHNEDAERTDIIELSMFETAAPRSHTGISHQSTASVQADPGLQGQWDEWGKGTTIVW</sequence>
<comment type="caution">
    <text evidence="4">The sequence shown here is derived from an EMBL/GenBank/DDBJ whole genome shotgun (WGS) entry which is preliminary data.</text>
</comment>
<reference evidence="4 5" key="1">
    <citation type="submission" date="2019-02" db="EMBL/GenBank/DDBJ databases">
        <title>Genome sequencing of the rare red list fungi Bondarzewia mesenterica.</title>
        <authorList>
            <person name="Buettner E."/>
            <person name="Kellner H."/>
        </authorList>
    </citation>
    <scope>NUCLEOTIDE SEQUENCE [LARGE SCALE GENOMIC DNA]</scope>
    <source>
        <strain evidence="4 5">DSM 108281</strain>
    </source>
</reference>
<keyword evidence="5" id="KW-1185">Reference proteome</keyword>